<evidence type="ECO:0000313" key="7">
    <source>
        <dbReference type="Proteomes" id="UP000001982"/>
    </source>
</evidence>
<comment type="similarity">
    <text evidence="5">Belongs to the truncated hemoglobin family. Group II subfamily.</text>
</comment>
<dbReference type="AlphaFoldDB" id="Q12T98"/>
<dbReference type="InterPro" id="IPR012292">
    <property type="entry name" value="Globin/Proto"/>
</dbReference>
<protein>
    <submittedName>
        <fullName evidence="6">Globin</fullName>
    </submittedName>
</protein>
<dbReference type="STRING" id="318161.Sden_0031"/>
<dbReference type="GO" id="GO:0020037">
    <property type="term" value="F:heme binding"/>
    <property type="evidence" value="ECO:0007669"/>
    <property type="project" value="InterPro"/>
</dbReference>
<dbReference type="InterPro" id="IPR044203">
    <property type="entry name" value="GlbO/GLB3-like"/>
</dbReference>
<keyword evidence="7" id="KW-1185">Reference proteome</keyword>
<accession>Q12T98</accession>
<keyword evidence="3" id="KW-0479">Metal-binding</keyword>
<keyword evidence="4" id="KW-0408">Iron</keyword>
<keyword evidence="2" id="KW-0349">Heme</keyword>
<evidence type="ECO:0000256" key="2">
    <source>
        <dbReference type="ARBA" id="ARBA00022617"/>
    </source>
</evidence>
<dbReference type="Proteomes" id="UP000001982">
    <property type="component" value="Chromosome"/>
</dbReference>
<name>Q12T98_SHEDO</name>
<dbReference type="EMBL" id="CP000302">
    <property type="protein sequence ID" value="ABE53328.1"/>
    <property type="molecule type" value="Genomic_DNA"/>
</dbReference>
<dbReference type="GO" id="GO:0019825">
    <property type="term" value="F:oxygen binding"/>
    <property type="evidence" value="ECO:0007669"/>
    <property type="project" value="InterPro"/>
</dbReference>
<dbReference type="InterPro" id="IPR001486">
    <property type="entry name" value="Hemoglobin_trunc"/>
</dbReference>
<dbReference type="KEGG" id="sdn:Sden_0031"/>
<dbReference type="GO" id="GO:0046872">
    <property type="term" value="F:metal ion binding"/>
    <property type="evidence" value="ECO:0007669"/>
    <property type="project" value="UniProtKB-KW"/>
</dbReference>
<dbReference type="PANTHER" id="PTHR47366:SF1">
    <property type="entry name" value="TWO-ON-TWO HEMOGLOBIN-3"/>
    <property type="match status" value="1"/>
</dbReference>
<dbReference type="PANTHER" id="PTHR47366">
    <property type="entry name" value="TWO-ON-TWO HEMOGLOBIN-3"/>
    <property type="match status" value="1"/>
</dbReference>
<proteinExistence type="inferred from homology"/>
<evidence type="ECO:0000256" key="1">
    <source>
        <dbReference type="ARBA" id="ARBA00022448"/>
    </source>
</evidence>
<dbReference type="SUPFAM" id="SSF46458">
    <property type="entry name" value="Globin-like"/>
    <property type="match status" value="1"/>
</dbReference>
<gene>
    <name evidence="6" type="ordered locus">Sden_0031</name>
</gene>
<dbReference type="InterPro" id="IPR009050">
    <property type="entry name" value="Globin-like_sf"/>
</dbReference>
<organism evidence="6 7">
    <name type="scientific">Shewanella denitrificans (strain OS217 / ATCC BAA-1090 / DSM 15013)</name>
    <dbReference type="NCBI Taxonomy" id="318161"/>
    <lineage>
        <taxon>Bacteria</taxon>
        <taxon>Pseudomonadati</taxon>
        <taxon>Pseudomonadota</taxon>
        <taxon>Gammaproteobacteria</taxon>
        <taxon>Alteromonadales</taxon>
        <taxon>Shewanellaceae</taxon>
        <taxon>Shewanella</taxon>
    </lineage>
</organism>
<dbReference type="GO" id="GO:0005344">
    <property type="term" value="F:oxygen carrier activity"/>
    <property type="evidence" value="ECO:0007669"/>
    <property type="project" value="InterPro"/>
</dbReference>
<evidence type="ECO:0000256" key="5">
    <source>
        <dbReference type="ARBA" id="ARBA00034496"/>
    </source>
</evidence>
<dbReference type="eggNOG" id="COG2346">
    <property type="taxonomic scope" value="Bacteria"/>
</dbReference>
<dbReference type="HOGENOM" id="CLU_103526_3_0_6"/>
<dbReference type="Gene3D" id="1.10.490.10">
    <property type="entry name" value="Globins"/>
    <property type="match status" value="1"/>
</dbReference>
<evidence type="ECO:0000313" key="6">
    <source>
        <dbReference type="EMBL" id="ABE53328.1"/>
    </source>
</evidence>
<evidence type="ECO:0000256" key="3">
    <source>
        <dbReference type="ARBA" id="ARBA00022723"/>
    </source>
</evidence>
<keyword evidence="1" id="KW-0813">Transport</keyword>
<dbReference type="Pfam" id="PF01152">
    <property type="entry name" value="Bac_globin"/>
    <property type="match status" value="1"/>
</dbReference>
<evidence type="ECO:0000256" key="4">
    <source>
        <dbReference type="ARBA" id="ARBA00023004"/>
    </source>
</evidence>
<sequence>MLAIETPQMKTEMNWLKKVFSNPKVDDDRDVSQSNAYDLIGGDKVIKAIAHEFYQQMQTREDTQALLAIHKAPIAESEQKLYEFLSGWLGGPQLYQRKHGNPALRARHMPFAIDESMRDQWLTCMQAAIETHIKKPEHRQAIIQAISTLADHMRNQ</sequence>
<dbReference type="CDD" id="cd14773">
    <property type="entry name" value="TrHb2_PhHbO-like_O"/>
    <property type="match status" value="1"/>
</dbReference>
<reference evidence="6 7" key="1">
    <citation type="submission" date="2006-03" db="EMBL/GenBank/DDBJ databases">
        <title>Complete sequence of Shewanella denitrificans OS217.</title>
        <authorList>
            <consortium name="US DOE Joint Genome Institute"/>
            <person name="Copeland A."/>
            <person name="Lucas S."/>
            <person name="Lapidus A."/>
            <person name="Barry K."/>
            <person name="Detter J.C."/>
            <person name="Glavina del Rio T."/>
            <person name="Hammon N."/>
            <person name="Israni S."/>
            <person name="Dalin E."/>
            <person name="Tice H."/>
            <person name="Pitluck S."/>
            <person name="Brettin T."/>
            <person name="Bruce D."/>
            <person name="Han C."/>
            <person name="Tapia R."/>
            <person name="Gilna P."/>
            <person name="Kiss H."/>
            <person name="Schmutz J."/>
            <person name="Larimer F."/>
            <person name="Land M."/>
            <person name="Hauser L."/>
            <person name="Kyrpides N."/>
            <person name="Lykidis A."/>
            <person name="Richardson P."/>
        </authorList>
    </citation>
    <scope>NUCLEOTIDE SEQUENCE [LARGE SCALE GENOMIC DNA]</scope>
    <source>
        <strain evidence="7">OS217 / ATCC BAA-1090 / DSM 15013</strain>
    </source>
</reference>